<name>A0A1B6KCR2_9HEMI</name>
<feature type="domain" description="RING-type" evidence="4">
    <location>
        <begin position="22"/>
        <end position="57"/>
    </location>
</feature>
<dbReference type="Gene3D" id="3.30.40.10">
    <property type="entry name" value="Zinc/RING finger domain, C3HC4 (zinc finger)"/>
    <property type="match status" value="1"/>
</dbReference>
<dbReference type="AlphaFoldDB" id="A0A1B6KCR2"/>
<evidence type="ECO:0000259" key="4">
    <source>
        <dbReference type="PROSITE" id="PS50089"/>
    </source>
</evidence>
<proteinExistence type="predicted"/>
<keyword evidence="1 3" id="KW-0479">Metal-binding</keyword>
<organism evidence="5">
    <name type="scientific">Graphocephala atropunctata</name>
    <dbReference type="NCBI Taxonomy" id="36148"/>
    <lineage>
        <taxon>Eukaryota</taxon>
        <taxon>Metazoa</taxon>
        <taxon>Ecdysozoa</taxon>
        <taxon>Arthropoda</taxon>
        <taxon>Hexapoda</taxon>
        <taxon>Insecta</taxon>
        <taxon>Pterygota</taxon>
        <taxon>Neoptera</taxon>
        <taxon>Paraneoptera</taxon>
        <taxon>Hemiptera</taxon>
        <taxon>Auchenorrhyncha</taxon>
        <taxon>Membracoidea</taxon>
        <taxon>Cicadellidae</taxon>
        <taxon>Cicadellinae</taxon>
        <taxon>Cicadellini</taxon>
        <taxon>Graphocephala</taxon>
    </lineage>
</organism>
<evidence type="ECO:0000256" key="2">
    <source>
        <dbReference type="ARBA" id="ARBA00022833"/>
    </source>
</evidence>
<gene>
    <name evidence="5" type="ORF">g.29671</name>
</gene>
<keyword evidence="1 3" id="KW-0863">Zinc-finger</keyword>
<dbReference type="GO" id="GO:0008270">
    <property type="term" value="F:zinc ion binding"/>
    <property type="evidence" value="ECO:0007669"/>
    <property type="project" value="UniProtKB-KW"/>
</dbReference>
<dbReference type="InterPro" id="IPR001841">
    <property type="entry name" value="Znf_RING"/>
</dbReference>
<dbReference type="GO" id="GO:0061630">
    <property type="term" value="F:ubiquitin protein ligase activity"/>
    <property type="evidence" value="ECO:0007669"/>
    <property type="project" value="TreeGrafter"/>
</dbReference>
<dbReference type="PANTHER" id="PTHR45877">
    <property type="entry name" value="E3 UBIQUITIN-PROTEIN LIGASE SIAH2"/>
    <property type="match status" value="1"/>
</dbReference>
<sequence length="250" mass="28713">MDDFTHEELCQRFQTLMDIIKCAVCMETVTGSNVVLCVNEHMICGCCAQKLAKCPTCAQPFSTLKPQRPLTQILEALPHSCRHNCGKVLTRDDDHETYCVLRQTQCKVCDEMVPGRVIYTHVTTKHPSTSVFTENRFPDRFTKFNQNQDIKCISIYNVSGHIFWQVIINDPVKQVLTKSYQYIPNGKPNCEIFIENEFNSAGTVFMSKFQLNPNPEVDIQKENIVIIPTFMLSKFMVKDDLKYKVNVTLI</sequence>
<dbReference type="PANTHER" id="PTHR45877:SF2">
    <property type="entry name" value="E3 UBIQUITIN-PROTEIN LIGASE SINA-RELATED"/>
    <property type="match status" value="1"/>
</dbReference>
<dbReference type="PROSITE" id="PS50089">
    <property type="entry name" value="ZF_RING_2"/>
    <property type="match status" value="1"/>
</dbReference>
<dbReference type="InterPro" id="IPR013083">
    <property type="entry name" value="Znf_RING/FYVE/PHD"/>
</dbReference>
<dbReference type="GO" id="GO:0005737">
    <property type="term" value="C:cytoplasm"/>
    <property type="evidence" value="ECO:0007669"/>
    <property type="project" value="TreeGrafter"/>
</dbReference>
<evidence type="ECO:0000313" key="5">
    <source>
        <dbReference type="EMBL" id="JAT09195.1"/>
    </source>
</evidence>
<reference evidence="5" key="1">
    <citation type="submission" date="2015-11" db="EMBL/GenBank/DDBJ databases">
        <title>De novo transcriptome assembly of four potential Pierce s Disease insect vectors from Arizona vineyards.</title>
        <authorList>
            <person name="Tassone E.E."/>
        </authorList>
    </citation>
    <scope>NUCLEOTIDE SEQUENCE</scope>
</reference>
<dbReference type="InterPro" id="IPR004162">
    <property type="entry name" value="SINA-like_animal"/>
</dbReference>
<dbReference type="GO" id="GO:0031624">
    <property type="term" value="F:ubiquitin conjugating enzyme binding"/>
    <property type="evidence" value="ECO:0007669"/>
    <property type="project" value="TreeGrafter"/>
</dbReference>
<accession>A0A1B6KCR2</accession>
<protein>
    <recommendedName>
        <fullName evidence="4">RING-type domain-containing protein</fullName>
    </recommendedName>
</protein>
<dbReference type="SUPFAM" id="SSF57850">
    <property type="entry name" value="RING/U-box"/>
    <property type="match status" value="1"/>
</dbReference>
<evidence type="ECO:0000256" key="1">
    <source>
        <dbReference type="ARBA" id="ARBA00022771"/>
    </source>
</evidence>
<dbReference type="EMBL" id="GEBQ01030782">
    <property type="protein sequence ID" value="JAT09195.1"/>
    <property type="molecule type" value="Transcribed_RNA"/>
</dbReference>
<keyword evidence="2" id="KW-0862">Zinc</keyword>
<dbReference type="GO" id="GO:0043161">
    <property type="term" value="P:proteasome-mediated ubiquitin-dependent protein catabolic process"/>
    <property type="evidence" value="ECO:0007669"/>
    <property type="project" value="TreeGrafter"/>
</dbReference>
<evidence type="ECO:0000256" key="3">
    <source>
        <dbReference type="PROSITE-ProRule" id="PRU00175"/>
    </source>
</evidence>